<feature type="chain" id="PRO_5014595423" description="GLPGLI family protein" evidence="1">
    <location>
        <begin position="20"/>
        <end position="277"/>
    </location>
</feature>
<dbReference type="EMBL" id="CP014339">
    <property type="protein sequence ID" value="AQX52341.1"/>
    <property type="molecule type" value="Genomic_DNA"/>
</dbReference>
<dbReference type="InterPro" id="IPR005901">
    <property type="entry name" value="GLPGLI"/>
</dbReference>
<evidence type="ECO:0008006" key="5">
    <source>
        <dbReference type="Google" id="ProtNLM"/>
    </source>
</evidence>
<organism evidence="3">
    <name type="scientific">Elizabethkingia anophelis</name>
    <dbReference type="NCBI Taxonomy" id="1117645"/>
    <lineage>
        <taxon>Bacteria</taxon>
        <taxon>Pseudomonadati</taxon>
        <taxon>Bacteroidota</taxon>
        <taxon>Flavobacteriia</taxon>
        <taxon>Flavobacteriales</taxon>
        <taxon>Weeksellaceae</taxon>
        <taxon>Elizabethkingia</taxon>
    </lineage>
</organism>
<reference evidence="2 4" key="1">
    <citation type="submission" date="2016-02" db="EMBL/GenBank/DDBJ databases">
        <authorList>
            <person name="Nicholson A.C."/>
            <person name="Humrighouse B.W."/>
            <person name="Loparev V."/>
            <person name="Emery B."/>
            <person name="Graziano J."/>
            <person name="McQuiston J.R."/>
        </authorList>
    </citation>
    <scope>NUCLEOTIDE SEQUENCE [LARGE SCALE GENOMIC DNA]</scope>
    <source>
        <strain evidence="2 4">E6809</strain>
    </source>
</reference>
<dbReference type="RefSeq" id="WP_035588685.1">
    <property type="nucleotide sequence ID" value="NZ_BQKS01000010.1"/>
</dbReference>
<dbReference type="OrthoDB" id="1440774at2"/>
<reference evidence="3" key="2">
    <citation type="submission" date="2016-06" db="EMBL/GenBank/DDBJ databases">
        <authorList>
            <person name="Nicholson A.C."/>
        </authorList>
    </citation>
    <scope>NUCLEOTIDE SEQUENCE [LARGE SCALE GENOMIC DNA]</scope>
    <source>
        <strain evidence="3">E6809</strain>
    </source>
</reference>
<dbReference type="Pfam" id="PF09697">
    <property type="entry name" value="Porph_ging"/>
    <property type="match status" value="1"/>
</dbReference>
<dbReference type="EMBL" id="MAHS01000001">
    <property type="protein sequence ID" value="OPB53337.1"/>
    <property type="molecule type" value="Genomic_DNA"/>
</dbReference>
<protein>
    <recommendedName>
        <fullName evidence="5">GLPGLI family protein</fullName>
    </recommendedName>
</protein>
<dbReference type="AlphaFoldDB" id="X5L2Z6"/>
<dbReference type="NCBIfam" id="TIGR01200">
    <property type="entry name" value="GLPGLI"/>
    <property type="match status" value="1"/>
</dbReference>
<sequence>MKNLFVLLLSLCTSIYCSAQLTLPQGFSYPSSKYKAENLDDSNQNFYYQLSFVRDKKNPQRKLVTLFILQLGEKFSKFTEFNALKMDSLQEKYSHQSTVGSKEINEMLNFRSKISIVLIKDIAKGTYVFQDRVKNTYQYEEKQPSFNWKLEKGTKDILGHKCNKASTEYKGRKYTAWYATDIPINNGPYVFQGLPGFILELEDEDKEYHFIAVAIDKNSKPIYIRTESDILKVSREQFKKVEKSYYDNPGFFTNGAYNEDGSEIKVKSKPYNPIELE</sequence>
<feature type="signal peptide" evidence="1">
    <location>
        <begin position="1"/>
        <end position="19"/>
    </location>
</feature>
<name>X5L2Z6_9FLAO</name>
<evidence type="ECO:0000256" key="1">
    <source>
        <dbReference type="SAM" id="SignalP"/>
    </source>
</evidence>
<proteinExistence type="predicted"/>
<keyword evidence="1" id="KW-0732">Signal</keyword>
<evidence type="ECO:0000313" key="3">
    <source>
        <dbReference type="EMBL" id="OPB53337.1"/>
    </source>
</evidence>
<evidence type="ECO:0000313" key="2">
    <source>
        <dbReference type="EMBL" id="AQX52341.1"/>
    </source>
</evidence>
<accession>X5L2Z6</accession>
<gene>
    <name evidence="2" type="ORF">AYC66_17390</name>
    <name evidence="3" type="ORF">BAY09_10480</name>
</gene>
<dbReference type="Proteomes" id="UP000189738">
    <property type="component" value="Chromosome"/>
</dbReference>
<evidence type="ECO:0000313" key="4">
    <source>
        <dbReference type="Proteomes" id="UP000189738"/>
    </source>
</evidence>